<gene>
    <name evidence="1" type="ORF">AWU65_03900</name>
</gene>
<name>A0A163GT63_9BACL</name>
<comment type="caution">
    <text evidence="1">The sequence shown here is derived from an EMBL/GenBank/DDBJ whole genome shotgun (WGS) entry which is preliminary data.</text>
</comment>
<proteinExistence type="predicted"/>
<reference evidence="1" key="1">
    <citation type="journal article" date="2016" name="Genome Announc.">
        <title>Draft genomes of two strains of Paenibacillus glucanolyticus with capability to degrade lignocellulose.</title>
        <authorList>
            <person name="Mathews S.L."/>
            <person name="Pawlak J."/>
            <person name="Grunden A.M."/>
        </authorList>
    </citation>
    <scope>NUCLEOTIDE SEQUENCE [LARGE SCALE GENOMIC DNA]</scope>
    <source>
        <strain evidence="1">SLM1</strain>
    </source>
</reference>
<evidence type="ECO:0000313" key="1">
    <source>
        <dbReference type="EMBL" id="KZS45135.1"/>
    </source>
</evidence>
<dbReference type="EMBL" id="LWMH01000001">
    <property type="protein sequence ID" value="KZS45135.1"/>
    <property type="molecule type" value="Genomic_DNA"/>
</dbReference>
<organism evidence="1 2">
    <name type="scientific">Paenibacillus glucanolyticus</name>
    <dbReference type="NCBI Taxonomy" id="59843"/>
    <lineage>
        <taxon>Bacteria</taxon>
        <taxon>Bacillati</taxon>
        <taxon>Bacillota</taxon>
        <taxon>Bacilli</taxon>
        <taxon>Bacillales</taxon>
        <taxon>Paenibacillaceae</taxon>
        <taxon>Paenibacillus</taxon>
    </lineage>
</organism>
<evidence type="ECO:0000313" key="2">
    <source>
        <dbReference type="Proteomes" id="UP000076796"/>
    </source>
</evidence>
<keyword evidence="2" id="KW-1185">Reference proteome</keyword>
<protein>
    <submittedName>
        <fullName evidence="1">Uncharacterized protein</fullName>
    </submittedName>
</protein>
<sequence>MKVVFTISELIELGIWNKYCMCMGYDHYAVKDGRMKLDDEFILTEEELNELGVYYLLKSIAEI</sequence>
<dbReference type="Proteomes" id="UP000076796">
    <property type="component" value="Unassembled WGS sequence"/>
</dbReference>
<dbReference type="RefSeq" id="WP_063477638.1">
    <property type="nucleotide sequence ID" value="NZ_JBCMWP010000019.1"/>
</dbReference>
<dbReference type="AlphaFoldDB" id="A0A163GT63"/>
<accession>A0A163GT63</accession>